<dbReference type="Proteomes" id="UP000247973">
    <property type="component" value="Unassembled WGS sequence"/>
</dbReference>
<dbReference type="SUPFAM" id="SSF47413">
    <property type="entry name" value="lambda repressor-like DNA-binding domains"/>
    <property type="match status" value="1"/>
</dbReference>
<dbReference type="AlphaFoldDB" id="A0A2V3PNW5"/>
<dbReference type="CDD" id="cd00093">
    <property type="entry name" value="HTH_XRE"/>
    <property type="match status" value="1"/>
</dbReference>
<evidence type="ECO:0000313" key="3">
    <source>
        <dbReference type="Proteomes" id="UP000247973"/>
    </source>
</evidence>
<dbReference type="InterPro" id="IPR001387">
    <property type="entry name" value="Cro/C1-type_HTH"/>
</dbReference>
<reference evidence="2 3" key="1">
    <citation type="submission" date="2018-03" db="EMBL/GenBank/DDBJ databases">
        <title>Genomic Encyclopedia of Archaeal and Bacterial Type Strains, Phase II (KMG-II): from individual species to whole genera.</title>
        <authorList>
            <person name="Goeker M."/>
        </authorList>
    </citation>
    <scope>NUCLEOTIDE SEQUENCE [LARGE SCALE GENOMIC DNA]</scope>
    <source>
        <strain evidence="2 3">DSM 100214</strain>
    </source>
</reference>
<sequence>MKTITKQEYDVLLSKIEDLLEVVNNETAIDDPNLVELNLLSSLVEEYEERYYPISKPTLSDILKLRMYEMNLSQKKLAEILNISPSRISEILSGKSEPTLPVARSISQELNISASIVLGV</sequence>
<organism evidence="2 3">
    <name type="scientific">Dysgonomonas alginatilytica</name>
    <dbReference type="NCBI Taxonomy" id="1605892"/>
    <lineage>
        <taxon>Bacteria</taxon>
        <taxon>Pseudomonadati</taxon>
        <taxon>Bacteroidota</taxon>
        <taxon>Bacteroidia</taxon>
        <taxon>Bacteroidales</taxon>
        <taxon>Dysgonomonadaceae</taxon>
        <taxon>Dysgonomonas</taxon>
    </lineage>
</organism>
<proteinExistence type="predicted"/>
<dbReference type="GO" id="GO:0003677">
    <property type="term" value="F:DNA binding"/>
    <property type="evidence" value="ECO:0007669"/>
    <property type="project" value="InterPro"/>
</dbReference>
<dbReference type="SMART" id="SM00530">
    <property type="entry name" value="HTH_XRE"/>
    <property type="match status" value="1"/>
</dbReference>
<dbReference type="RefSeq" id="WP_110311292.1">
    <property type="nucleotide sequence ID" value="NZ_QICL01000018.1"/>
</dbReference>
<keyword evidence="3" id="KW-1185">Reference proteome</keyword>
<dbReference type="PROSITE" id="PS50943">
    <property type="entry name" value="HTH_CROC1"/>
    <property type="match status" value="1"/>
</dbReference>
<dbReference type="EMBL" id="QICL01000018">
    <property type="protein sequence ID" value="PXV62619.1"/>
    <property type="molecule type" value="Genomic_DNA"/>
</dbReference>
<evidence type="ECO:0000313" key="2">
    <source>
        <dbReference type="EMBL" id="PXV62619.1"/>
    </source>
</evidence>
<accession>A0A2V3PNW5</accession>
<name>A0A2V3PNW5_9BACT</name>
<dbReference type="InterPro" id="IPR010982">
    <property type="entry name" value="Lambda_DNA-bd_dom_sf"/>
</dbReference>
<comment type="caution">
    <text evidence="2">The sequence shown here is derived from an EMBL/GenBank/DDBJ whole genome shotgun (WGS) entry which is preliminary data.</text>
</comment>
<evidence type="ECO:0000259" key="1">
    <source>
        <dbReference type="PROSITE" id="PS50943"/>
    </source>
</evidence>
<dbReference type="Pfam" id="PF01381">
    <property type="entry name" value="HTH_3"/>
    <property type="match status" value="1"/>
</dbReference>
<feature type="domain" description="HTH cro/C1-type" evidence="1">
    <location>
        <begin position="63"/>
        <end position="117"/>
    </location>
</feature>
<dbReference type="OrthoDB" id="1120945at2"/>
<gene>
    <name evidence="2" type="ORF">CLV62_1186</name>
</gene>
<protein>
    <submittedName>
        <fullName evidence="2">HTH-type transcriptional regulator/antitoxin HigA</fullName>
    </submittedName>
</protein>
<dbReference type="Gene3D" id="1.10.260.40">
    <property type="entry name" value="lambda repressor-like DNA-binding domains"/>
    <property type="match status" value="1"/>
</dbReference>